<name>A0ABW3NU86_9FLAO</name>
<evidence type="ECO:0000313" key="2">
    <source>
        <dbReference type="Proteomes" id="UP001597131"/>
    </source>
</evidence>
<dbReference type="RefSeq" id="WP_380746335.1">
    <property type="nucleotide sequence ID" value="NZ_JBHTLI010000002.1"/>
</dbReference>
<dbReference type="Proteomes" id="UP001597131">
    <property type="component" value="Unassembled WGS sequence"/>
</dbReference>
<comment type="caution">
    <text evidence="1">The sequence shown here is derived from an EMBL/GenBank/DDBJ whole genome shotgun (WGS) entry which is preliminary data.</text>
</comment>
<dbReference type="Pfam" id="PF14054">
    <property type="entry name" value="DUF4249"/>
    <property type="match status" value="1"/>
</dbReference>
<organism evidence="1 2">
    <name type="scientific">Salegentibacter chungangensis</name>
    <dbReference type="NCBI Taxonomy" id="1335724"/>
    <lineage>
        <taxon>Bacteria</taxon>
        <taxon>Pseudomonadati</taxon>
        <taxon>Bacteroidota</taxon>
        <taxon>Flavobacteriia</taxon>
        <taxon>Flavobacteriales</taxon>
        <taxon>Flavobacteriaceae</taxon>
        <taxon>Salegentibacter</taxon>
    </lineage>
</organism>
<dbReference type="PROSITE" id="PS51257">
    <property type="entry name" value="PROKAR_LIPOPROTEIN"/>
    <property type="match status" value="1"/>
</dbReference>
<dbReference type="EMBL" id="JBHTLI010000002">
    <property type="protein sequence ID" value="MFD1096570.1"/>
    <property type="molecule type" value="Genomic_DNA"/>
</dbReference>
<dbReference type="InterPro" id="IPR025345">
    <property type="entry name" value="DUF4249"/>
</dbReference>
<protein>
    <submittedName>
        <fullName evidence="1">DUF4249 domain-containing protein</fullName>
    </submittedName>
</protein>
<reference evidence="2" key="1">
    <citation type="journal article" date="2019" name="Int. J. Syst. Evol. Microbiol.">
        <title>The Global Catalogue of Microorganisms (GCM) 10K type strain sequencing project: providing services to taxonomists for standard genome sequencing and annotation.</title>
        <authorList>
            <consortium name="The Broad Institute Genomics Platform"/>
            <consortium name="The Broad Institute Genome Sequencing Center for Infectious Disease"/>
            <person name="Wu L."/>
            <person name="Ma J."/>
        </authorList>
    </citation>
    <scope>NUCLEOTIDE SEQUENCE [LARGE SCALE GENOMIC DNA]</scope>
    <source>
        <strain evidence="2">CCUG 64793</strain>
    </source>
</reference>
<proteinExistence type="predicted"/>
<evidence type="ECO:0000313" key="1">
    <source>
        <dbReference type="EMBL" id="MFD1096570.1"/>
    </source>
</evidence>
<accession>A0ABW3NU86</accession>
<keyword evidence="2" id="KW-1185">Reference proteome</keyword>
<gene>
    <name evidence="1" type="ORF">ACFQ3Q_12465</name>
</gene>
<sequence>MKFRRYIFLITTLVFTSCEKVVDIPLENSEPRLVVEASLLWEKGTEGNVQKIKLSTTSPFYNEGNPPVEDAQVSVYSENGEEFQFVHNMDGHYINQNFRPELNAEYRLEIEYKDQVYSASETMVPVSDIEYIEQTKNGGFNGDDIEIKVFYKDPPDERNYYLFLFRDDKATLEIYEDEFTDGNLIFGYYSNEDIEQGDEINIEMAGISKAYYEYLFILRSQVGGNNGGPFETKPATVKGNILNETNRQNYAFGYFRLSQTDTTIYTVE</sequence>